<name>A0A7T4PBZ5_9ACTN</name>
<evidence type="ECO:0000313" key="2">
    <source>
        <dbReference type="Proteomes" id="UP000596130"/>
    </source>
</evidence>
<gene>
    <name evidence="1" type="ORF">I8755_02675</name>
</gene>
<dbReference type="Proteomes" id="UP000596130">
    <property type="component" value="Chromosome"/>
</dbReference>
<sequence length="242" mass="26936">MTGATDQPTISTLTLRHRIPDDWAADPWAEVRPLIDGADVLKEVHPAGLAPSCREWTGPAESWPLAAAAEPRRVMITAPTCTPGCCGALYVTVRREGERAVWDGWENTGDITTVPMDFHFDAGQYDAELRRAAADRGWEEPVDTVARLLAEILTGSGWFERWGCVLTDVSPRREELGVPEELMDPEGVDVDFHHVSGTGERQAFYRYELYVLPGLPAEEQARRLADHILADDPRRTAEVRYG</sequence>
<protein>
    <submittedName>
        <fullName evidence="1">Uncharacterized protein</fullName>
    </submittedName>
</protein>
<proteinExistence type="predicted"/>
<dbReference type="EMBL" id="CP065959">
    <property type="protein sequence ID" value="QQC87436.1"/>
    <property type="molecule type" value="Genomic_DNA"/>
</dbReference>
<evidence type="ECO:0000313" key="1">
    <source>
        <dbReference type="EMBL" id="QQC87436.1"/>
    </source>
</evidence>
<reference evidence="1 2" key="1">
    <citation type="submission" date="2020-12" db="EMBL/GenBank/DDBJ databases">
        <title>Identification and biosynthesis of polyene macrolides produced by Streptomyces alfalfae Men-myco-93-63.</title>
        <authorList>
            <person name="Liu D."/>
            <person name="Li Y."/>
            <person name="Liu L."/>
            <person name="Han X."/>
            <person name="Shen F."/>
        </authorList>
    </citation>
    <scope>NUCLEOTIDE SEQUENCE [LARGE SCALE GENOMIC DNA]</scope>
    <source>
        <strain evidence="1 2">Men-myco-93-63</strain>
    </source>
</reference>
<organism evidence="1 2">
    <name type="scientific">Streptomyces alfalfae</name>
    <dbReference type="NCBI Taxonomy" id="1642299"/>
    <lineage>
        <taxon>Bacteria</taxon>
        <taxon>Bacillati</taxon>
        <taxon>Actinomycetota</taxon>
        <taxon>Actinomycetes</taxon>
        <taxon>Kitasatosporales</taxon>
        <taxon>Streptomycetaceae</taxon>
        <taxon>Streptomyces</taxon>
    </lineage>
</organism>
<dbReference type="RefSeq" id="WP_198501630.1">
    <property type="nucleotide sequence ID" value="NZ_CP065959.1"/>
</dbReference>
<accession>A0A7T4PBZ5</accession>
<dbReference type="AlphaFoldDB" id="A0A7T4PBZ5"/>